<name>A0ABP8E5V3_9MICO</name>
<keyword evidence="2" id="KW-1185">Reference proteome</keyword>
<reference evidence="2" key="1">
    <citation type="journal article" date="2019" name="Int. J. Syst. Evol. Microbiol.">
        <title>The Global Catalogue of Microorganisms (GCM) 10K type strain sequencing project: providing services to taxonomists for standard genome sequencing and annotation.</title>
        <authorList>
            <consortium name="The Broad Institute Genomics Platform"/>
            <consortium name="The Broad Institute Genome Sequencing Center for Infectious Disease"/>
            <person name="Wu L."/>
            <person name="Ma J."/>
        </authorList>
    </citation>
    <scope>NUCLEOTIDE SEQUENCE [LARGE SCALE GENOMIC DNA]</scope>
    <source>
        <strain evidence="2">JCM 17442</strain>
    </source>
</reference>
<evidence type="ECO:0000313" key="1">
    <source>
        <dbReference type="EMBL" id="GAA4267504.1"/>
    </source>
</evidence>
<evidence type="ECO:0000313" key="2">
    <source>
        <dbReference type="Proteomes" id="UP001501594"/>
    </source>
</evidence>
<comment type="caution">
    <text evidence="1">The sequence shown here is derived from an EMBL/GenBank/DDBJ whole genome shotgun (WGS) entry which is preliminary data.</text>
</comment>
<accession>A0ABP8E5V3</accession>
<protein>
    <submittedName>
        <fullName evidence="1">Uncharacterized protein</fullName>
    </submittedName>
</protein>
<dbReference type="Proteomes" id="UP001501594">
    <property type="component" value="Unassembled WGS sequence"/>
</dbReference>
<organism evidence="1 2">
    <name type="scientific">Frondihabitans peucedani</name>
    <dbReference type="NCBI Taxonomy" id="598626"/>
    <lineage>
        <taxon>Bacteria</taxon>
        <taxon>Bacillati</taxon>
        <taxon>Actinomycetota</taxon>
        <taxon>Actinomycetes</taxon>
        <taxon>Micrococcales</taxon>
        <taxon>Microbacteriaceae</taxon>
        <taxon>Frondihabitans</taxon>
    </lineage>
</organism>
<proteinExistence type="predicted"/>
<dbReference type="EMBL" id="BAABAU010000004">
    <property type="protein sequence ID" value="GAA4267504.1"/>
    <property type="molecule type" value="Genomic_DNA"/>
</dbReference>
<sequence>MSEEIVTGQCRVFTPGRFQEPALECRCFFDTEVGEREVVILGETTDPKGIRLNAQG</sequence>
<gene>
    <name evidence="1" type="ORF">GCM10022256_31160</name>
</gene>